<comment type="subcellular location">
    <subcellularLocation>
        <location evidence="2">Cytoplasm</location>
    </subcellularLocation>
</comment>
<dbReference type="PANTHER" id="PTHR46268">
    <property type="entry name" value="STRESS RESPONSE PROTEIN NHAX"/>
    <property type="match status" value="1"/>
</dbReference>
<organism evidence="4 5">
    <name type="scientific">Candidatus Thiothrix phosphatis</name>
    <dbReference type="NCBI Taxonomy" id="3112415"/>
    <lineage>
        <taxon>Bacteria</taxon>
        <taxon>Pseudomonadati</taxon>
        <taxon>Pseudomonadota</taxon>
        <taxon>Gammaproteobacteria</taxon>
        <taxon>Thiotrichales</taxon>
        <taxon>Thiotrichaceae</taxon>
        <taxon>Thiothrix</taxon>
    </lineage>
</organism>
<sequence length="151" mass="16628">MQRYQHVLAPVDFSARSSELIKRALEIAETHDARLTLLHVVQDAPVGAEPFGEPSGLVLSEEIREQHLTAAQEKMRELAEQYDLPLNVDRAIEEGISTHTSILDFADAKQVDLIVIAHSGKKGFMGFLGSTADSVVRSAHCDVLVLRNKAE</sequence>
<dbReference type="PIRSF" id="PIRSF006276">
    <property type="entry name" value="UspA"/>
    <property type="match status" value="1"/>
</dbReference>
<dbReference type="EMBL" id="JAYMYJ010000072">
    <property type="protein sequence ID" value="MEB4590875.1"/>
    <property type="molecule type" value="Genomic_DNA"/>
</dbReference>
<dbReference type="InterPro" id="IPR006016">
    <property type="entry name" value="UspA"/>
</dbReference>
<feature type="domain" description="UspA" evidence="3">
    <location>
        <begin position="4"/>
        <end position="147"/>
    </location>
</feature>
<dbReference type="PRINTS" id="PR01438">
    <property type="entry name" value="UNVRSLSTRESS"/>
</dbReference>
<dbReference type="Pfam" id="PF00582">
    <property type="entry name" value="Usp"/>
    <property type="match status" value="1"/>
</dbReference>
<proteinExistence type="inferred from homology"/>
<dbReference type="Proteomes" id="UP001308005">
    <property type="component" value="Unassembled WGS sequence"/>
</dbReference>
<evidence type="ECO:0000256" key="1">
    <source>
        <dbReference type="ARBA" id="ARBA00008791"/>
    </source>
</evidence>
<name>A0ABU6CVM1_9GAMM</name>
<protein>
    <recommendedName>
        <fullName evidence="2">Universal stress protein</fullName>
    </recommendedName>
</protein>
<dbReference type="SUPFAM" id="SSF52402">
    <property type="entry name" value="Adenine nucleotide alpha hydrolases-like"/>
    <property type="match status" value="1"/>
</dbReference>
<reference evidence="5" key="1">
    <citation type="submission" date="2023-07" db="EMBL/GenBank/DDBJ databases">
        <title>The carbon used by Thiothrix.</title>
        <authorList>
            <person name="Chen L."/>
        </authorList>
    </citation>
    <scope>NUCLEOTIDE SEQUENCE [LARGE SCALE GENOMIC DNA]</scope>
</reference>
<gene>
    <name evidence="4" type="ORF">VSS37_07795</name>
</gene>
<comment type="similarity">
    <text evidence="1 2">Belongs to the universal stress protein A family.</text>
</comment>
<dbReference type="PANTHER" id="PTHR46268:SF6">
    <property type="entry name" value="UNIVERSAL STRESS PROTEIN UP12"/>
    <property type="match status" value="1"/>
</dbReference>
<evidence type="ECO:0000313" key="4">
    <source>
        <dbReference type="EMBL" id="MEB4590875.1"/>
    </source>
</evidence>
<comment type="caution">
    <text evidence="4">The sequence shown here is derived from an EMBL/GenBank/DDBJ whole genome shotgun (WGS) entry which is preliminary data.</text>
</comment>
<dbReference type="Gene3D" id="3.40.50.620">
    <property type="entry name" value="HUPs"/>
    <property type="match status" value="1"/>
</dbReference>
<keyword evidence="2" id="KW-0963">Cytoplasm</keyword>
<dbReference type="InterPro" id="IPR014729">
    <property type="entry name" value="Rossmann-like_a/b/a_fold"/>
</dbReference>
<accession>A0ABU6CVM1</accession>
<evidence type="ECO:0000256" key="2">
    <source>
        <dbReference type="PIRNR" id="PIRNR006276"/>
    </source>
</evidence>
<keyword evidence="5" id="KW-1185">Reference proteome</keyword>
<dbReference type="RefSeq" id="WP_324694258.1">
    <property type="nucleotide sequence ID" value="NZ_JAYMYJ010000072.1"/>
</dbReference>
<dbReference type="InterPro" id="IPR006015">
    <property type="entry name" value="Universal_stress_UspA"/>
</dbReference>
<evidence type="ECO:0000313" key="5">
    <source>
        <dbReference type="Proteomes" id="UP001308005"/>
    </source>
</evidence>
<dbReference type="CDD" id="cd00293">
    <property type="entry name" value="USP-like"/>
    <property type="match status" value="1"/>
</dbReference>
<evidence type="ECO:0000259" key="3">
    <source>
        <dbReference type="Pfam" id="PF00582"/>
    </source>
</evidence>